<evidence type="ECO:0000256" key="2">
    <source>
        <dbReference type="ARBA" id="ARBA00029447"/>
    </source>
</evidence>
<dbReference type="GO" id="GO:0007165">
    <property type="term" value="P:signal transduction"/>
    <property type="evidence" value="ECO:0007669"/>
    <property type="project" value="UniProtKB-KW"/>
</dbReference>
<sequence>MRIGIAGKLGLSLVLFLIPIAYVIFNLIAQQQIAIDFAAKELQGNEYLRVVRQAQFDFWTHRRSGAEIAEALAAAERTLGSGMNSSEAASAAEDALRSGAPGAVAALRALIAQVGDQSNLILDPDLDSYYVMDVILTKLPDMTDQVAILGALAAKPSATNAERVDLLVAQGALQALIDGLARSVEAGYAGNADGSLKAALDASFRDADQRARAFAAAVKAVGAQGGAAPDVTPALTVIESFGGVSADQLDRLLQLRIDGFVHNRMLTLIVTAILFLATLVVVVALLRRTVIRPLNRMIAAMNRLAAGDLEMQIPEEHRHDEIAAMAAAMVVFRANAIEQRCVERQRQEEHAKREHRAKAIEGLTARFDTNVTVALEVVAETSVELKATATSMSSAASQSTVQAGAVAVSAEETSLNVEAVAGAAEELSASISAIGRHVVEAARIATTASEEAGRTDRLVQSLSVAATRIGEVVQLISDIARQTNLLALNASIEAARAGDAGRGFAVVAAEVKSLAEQTSNATAEITRQIAAVQDETRNTVGAIQVISAVIEQIESISATISAAVNQQGAVTSEIALNVQRAAQGTRQVSRTIGGVSQSAETTGAAAEQVLSSAGQLSESSERLRREVLEFLSSFKAA</sequence>
<dbReference type="CDD" id="cd06225">
    <property type="entry name" value="HAMP"/>
    <property type="match status" value="1"/>
</dbReference>
<feature type="transmembrane region" description="Helical" evidence="4">
    <location>
        <begin position="9"/>
        <end position="29"/>
    </location>
</feature>
<evidence type="ECO:0000259" key="6">
    <source>
        <dbReference type="PROSITE" id="PS50885"/>
    </source>
</evidence>
<keyword evidence="8" id="KW-1185">Reference proteome</keyword>
<evidence type="ECO:0000259" key="5">
    <source>
        <dbReference type="PROSITE" id="PS50111"/>
    </source>
</evidence>
<dbReference type="SMART" id="SM00283">
    <property type="entry name" value="MA"/>
    <property type="match status" value="1"/>
</dbReference>
<comment type="caution">
    <text evidence="7">The sequence shown here is derived from an EMBL/GenBank/DDBJ whole genome shotgun (WGS) entry which is preliminary data.</text>
</comment>
<evidence type="ECO:0000313" key="8">
    <source>
        <dbReference type="Proteomes" id="UP000332515"/>
    </source>
</evidence>
<feature type="domain" description="Methyl-accepting transducer" evidence="5">
    <location>
        <begin position="381"/>
        <end position="617"/>
    </location>
</feature>
<evidence type="ECO:0000313" key="7">
    <source>
        <dbReference type="EMBL" id="MQT11332.1"/>
    </source>
</evidence>
<dbReference type="Pfam" id="PF00672">
    <property type="entry name" value="HAMP"/>
    <property type="match status" value="1"/>
</dbReference>
<dbReference type="PANTHER" id="PTHR32089:SF112">
    <property type="entry name" value="LYSOZYME-LIKE PROTEIN-RELATED"/>
    <property type="match status" value="1"/>
</dbReference>
<accession>A0A6A7Y0I7</accession>
<dbReference type="EMBL" id="VWNA01000001">
    <property type="protein sequence ID" value="MQT11332.1"/>
    <property type="molecule type" value="Genomic_DNA"/>
</dbReference>
<dbReference type="Pfam" id="PF00015">
    <property type="entry name" value="MCPsignal"/>
    <property type="match status" value="1"/>
</dbReference>
<dbReference type="PROSITE" id="PS50885">
    <property type="entry name" value="HAMP"/>
    <property type="match status" value="1"/>
</dbReference>
<dbReference type="InterPro" id="IPR004089">
    <property type="entry name" value="MCPsignal_dom"/>
</dbReference>
<dbReference type="SUPFAM" id="SSF58104">
    <property type="entry name" value="Methyl-accepting chemotaxis protein (MCP) signaling domain"/>
    <property type="match status" value="1"/>
</dbReference>
<dbReference type="PANTHER" id="PTHR32089">
    <property type="entry name" value="METHYL-ACCEPTING CHEMOTAXIS PROTEIN MCPB"/>
    <property type="match status" value="1"/>
</dbReference>
<evidence type="ECO:0000256" key="4">
    <source>
        <dbReference type="SAM" id="Phobius"/>
    </source>
</evidence>
<dbReference type="Gene3D" id="6.10.340.10">
    <property type="match status" value="1"/>
</dbReference>
<name>A0A6A7Y0I7_9HYPH</name>
<reference evidence="7 8" key="1">
    <citation type="submission" date="2019-09" db="EMBL/GenBank/DDBJ databases">
        <title>Segnochrobactrum spirostomi gen. nov., sp. nov., isolated from the ciliate Spirostomum cf. yagiui and description of a novel family, Segnochrobactraceae fam. nov. within the order Rhizobiales of the class Alphaproteobacteria.</title>
        <authorList>
            <person name="Akter S."/>
            <person name="Shazib S.U.A."/>
            <person name="Shin M.K."/>
        </authorList>
    </citation>
    <scope>NUCLEOTIDE SEQUENCE [LARGE SCALE GENOMIC DNA]</scope>
    <source>
        <strain evidence="7 8">Sp-1</strain>
    </source>
</reference>
<keyword evidence="4" id="KW-0472">Membrane</keyword>
<gene>
    <name evidence="7" type="ORF">F0357_01315</name>
</gene>
<dbReference type="RefSeq" id="WP_153477881.1">
    <property type="nucleotide sequence ID" value="NZ_VWNA01000001.1"/>
</dbReference>
<evidence type="ECO:0000256" key="3">
    <source>
        <dbReference type="PROSITE-ProRule" id="PRU00284"/>
    </source>
</evidence>
<protein>
    <submittedName>
        <fullName evidence="7">HAMP domain-containing protein</fullName>
    </submittedName>
</protein>
<dbReference type="Gene3D" id="1.10.287.950">
    <property type="entry name" value="Methyl-accepting chemotaxis protein"/>
    <property type="match status" value="1"/>
</dbReference>
<keyword evidence="1 3" id="KW-0807">Transducer</keyword>
<feature type="domain" description="HAMP" evidence="6">
    <location>
        <begin position="288"/>
        <end position="341"/>
    </location>
</feature>
<organism evidence="7 8">
    <name type="scientific">Segnochrobactrum spirostomi</name>
    <dbReference type="NCBI Taxonomy" id="2608987"/>
    <lineage>
        <taxon>Bacteria</taxon>
        <taxon>Pseudomonadati</taxon>
        <taxon>Pseudomonadota</taxon>
        <taxon>Alphaproteobacteria</taxon>
        <taxon>Hyphomicrobiales</taxon>
        <taxon>Segnochrobactraceae</taxon>
        <taxon>Segnochrobactrum</taxon>
    </lineage>
</organism>
<keyword evidence="4" id="KW-0812">Transmembrane</keyword>
<comment type="similarity">
    <text evidence="2">Belongs to the methyl-accepting chemotaxis (MCP) protein family.</text>
</comment>
<dbReference type="GO" id="GO:0016020">
    <property type="term" value="C:membrane"/>
    <property type="evidence" value="ECO:0007669"/>
    <property type="project" value="InterPro"/>
</dbReference>
<keyword evidence="4" id="KW-1133">Transmembrane helix</keyword>
<evidence type="ECO:0000256" key="1">
    <source>
        <dbReference type="ARBA" id="ARBA00023224"/>
    </source>
</evidence>
<proteinExistence type="inferred from homology"/>
<dbReference type="InterPro" id="IPR003660">
    <property type="entry name" value="HAMP_dom"/>
</dbReference>
<feature type="transmembrane region" description="Helical" evidence="4">
    <location>
        <begin position="265"/>
        <end position="286"/>
    </location>
</feature>
<dbReference type="SMART" id="SM00304">
    <property type="entry name" value="HAMP"/>
    <property type="match status" value="1"/>
</dbReference>
<dbReference type="AlphaFoldDB" id="A0A6A7Y0I7"/>
<dbReference type="PROSITE" id="PS50111">
    <property type="entry name" value="CHEMOTAXIS_TRANSDUC_2"/>
    <property type="match status" value="1"/>
</dbReference>
<dbReference type="Proteomes" id="UP000332515">
    <property type="component" value="Unassembled WGS sequence"/>
</dbReference>